<keyword evidence="2" id="KW-1185">Reference proteome</keyword>
<sequence>MSNATYQIDVVEEVQSRDRESASASTGGGEAAIGGEGVDSLRNDVCTAAGLRDLEKLRRLVECEGCSVSEPDGQGYYPLQWAALSVRPAEAQYIIEPEYRYIRARAKAKAQVNQNFWYKCCPKYSNGTDASLGDLFHYMNRRALSFSTHINHFFSDKPRLPTSAPTHLVQTLSSLSSAHSRPFPDYSAKKPTIKDSEFIHQISTTVKHRRAEPLRRVLKPYESRFRPDHLIWVLMKIRSDYHLVVDFFEWVCLRRDPSMESICIVVHIAVAANDPEKAHGLIRDFWVKETHLGNSVLFAHFVERLVYTYKDWGCNPLVFDIFFQVLVEVGMLDEARKLFDKMLNYGVVMSVDSCNLFLSLLPKDFKGLEMGLRVFREFPEVGVCWNTASHNIVMHLLCQLGKVKEAHNLLLQMEFKGCMPDVISYSTLINGYCRVEEFQTLMRLVEEMQIKGLKPNNFIFDSIIFLLCKNRKVLDAETVFREMLRQGVIPDKVIYTTLVDGFCKVGKVSSAYILLDEMQSQGIIPDFVTYTAIICGLCQIGKMVEANELFHEMVSRGMQADEVMYTALIDGYCKSGEMKQAFLLHNQMVQIGLTPNVVTYTALADGLSKLGEVETANELLHEMCAKGLEPNIFTYNSLVNGLCKAGNIVQAVKLMEDMDAAGLQPCTITYTTLMDAYCKSGEMVKAHDLLREMLNRGLKPTIVTFNVLMNGFCMSGMLEDGERLLNWMVEKGIMPNATTYNSLMKQYCIRNDMRATNEIYRGMHAQGVVPDSNSYNILIKGHCKARNMKEAWFLHREMVEKGYHLTVASYNALIKGFFKRKKFFEARKLFEEMRREGLVADGELYSIFVDLNYSEGSMDITLELCDEVIEKCLMDKSNKENS</sequence>
<accession>A0ACC0LES6</accession>
<protein>
    <submittedName>
        <fullName evidence="1">Uncharacterized protein</fullName>
    </submittedName>
</protein>
<evidence type="ECO:0000313" key="2">
    <source>
        <dbReference type="Proteomes" id="UP001062846"/>
    </source>
</evidence>
<dbReference type="EMBL" id="CM046399">
    <property type="protein sequence ID" value="KAI8527231.1"/>
    <property type="molecule type" value="Genomic_DNA"/>
</dbReference>
<organism evidence="1 2">
    <name type="scientific">Rhododendron molle</name>
    <name type="common">Chinese azalea</name>
    <name type="synonym">Azalea mollis</name>
    <dbReference type="NCBI Taxonomy" id="49168"/>
    <lineage>
        <taxon>Eukaryota</taxon>
        <taxon>Viridiplantae</taxon>
        <taxon>Streptophyta</taxon>
        <taxon>Embryophyta</taxon>
        <taxon>Tracheophyta</taxon>
        <taxon>Spermatophyta</taxon>
        <taxon>Magnoliopsida</taxon>
        <taxon>eudicotyledons</taxon>
        <taxon>Gunneridae</taxon>
        <taxon>Pentapetalae</taxon>
        <taxon>asterids</taxon>
        <taxon>Ericales</taxon>
        <taxon>Ericaceae</taxon>
        <taxon>Ericoideae</taxon>
        <taxon>Rhodoreae</taxon>
        <taxon>Rhododendron</taxon>
    </lineage>
</organism>
<gene>
    <name evidence="1" type="ORF">RHMOL_Rhmol12G0059600</name>
</gene>
<reference evidence="1" key="1">
    <citation type="submission" date="2022-02" db="EMBL/GenBank/DDBJ databases">
        <title>Plant Genome Project.</title>
        <authorList>
            <person name="Zhang R.-G."/>
        </authorList>
    </citation>
    <scope>NUCLEOTIDE SEQUENCE</scope>
    <source>
        <strain evidence="1">AT1</strain>
    </source>
</reference>
<dbReference type="Proteomes" id="UP001062846">
    <property type="component" value="Chromosome 12"/>
</dbReference>
<evidence type="ECO:0000313" key="1">
    <source>
        <dbReference type="EMBL" id="KAI8527231.1"/>
    </source>
</evidence>
<comment type="caution">
    <text evidence="1">The sequence shown here is derived from an EMBL/GenBank/DDBJ whole genome shotgun (WGS) entry which is preliminary data.</text>
</comment>
<name>A0ACC0LES6_RHOML</name>
<proteinExistence type="predicted"/>